<keyword evidence="2" id="KW-1133">Transmembrane helix</keyword>
<dbReference type="EMBL" id="JATAAI010000040">
    <property type="protein sequence ID" value="KAK1734318.1"/>
    <property type="molecule type" value="Genomic_DNA"/>
</dbReference>
<gene>
    <name evidence="3" type="ORF">QTG54_015085</name>
</gene>
<evidence type="ECO:0000313" key="3">
    <source>
        <dbReference type="EMBL" id="KAK1734318.1"/>
    </source>
</evidence>
<accession>A0AAD8XV91</accession>
<evidence type="ECO:0000256" key="1">
    <source>
        <dbReference type="SAM" id="MobiDB-lite"/>
    </source>
</evidence>
<feature type="transmembrane region" description="Helical" evidence="2">
    <location>
        <begin position="84"/>
        <end position="108"/>
    </location>
</feature>
<feature type="transmembrane region" description="Helical" evidence="2">
    <location>
        <begin position="43"/>
        <end position="64"/>
    </location>
</feature>
<evidence type="ECO:0000313" key="4">
    <source>
        <dbReference type="Proteomes" id="UP001224775"/>
    </source>
</evidence>
<keyword evidence="2" id="KW-0472">Membrane</keyword>
<comment type="caution">
    <text evidence="3">The sequence shown here is derived from an EMBL/GenBank/DDBJ whole genome shotgun (WGS) entry which is preliminary data.</text>
</comment>
<feature type="region of interest" description="Disordered" evidence="1">
    <location>
        <begin position="1"/>
        <end position="33"/>
    </location>
</feature>
<sequence length="155" mass="17212">MTSSSPQTSAFSKHTQEQIQQPSTTSTTNDENPYGQMSLSARLLVFLLVPSATGLIGLFSSFLQSTRTPPEGQEPHTIDLDRDFMTPFLLGLAFVIVIGFQTGGFRVAGGMTAMERKFALSWPKAKRVRKVRRERVIVEDEDGDLDDGDDDKKDR</sequence>
<keyword evidence="2" id="KW-0812">Transmembrane</keyword>
<dbReference type="AlphaFoldDB" id="A0AAD8XV91"/>
<name>A0AAD8XV91_9STRA</name>
<protein>
    <submittedName>
        <fullName evidence="3">Uncharacterized protein</fullName>
    </submittedName>
</protein>
<keyword evidence="4" id="KW-1185">Reference proteome</keyword>
<evidence type="ECO:0000256" key="2">
    <source>
        <dbReference type="SAM" id="Phobius"/>
    </source>
</evidence>
<dbReference type="Proteomes" id="UP001224775">
    <property type="component" value="Unassembled WGS sequence"/>
</dbReference>
<organism evidence="3 4">
    <name type="scientific">Skeletonema marinoi</name>
    <dbReference type="NCBI Taxonomy" id="267567"/>
    <lineage>
        <taxon>Eukaryota</taxon>
        <taxon>Sar</taxon>
        <taxon>Stramenopiles</taxon>
        <taxon>Ochrophyta</taxon>
        <taxon>Bacillariophyta</taxon>
        <taxon>Coscinodiscophyceae</taxon>
        <taxon>Thalassiosirophycidae</taxon>
        <taxon>Thalassiosirales</taxon>
        <taxon>Skeletonemataceae</taxon>
        <taxon>Skeletonema</taxon>
        <taxon>Skeletonema marinoi-dohrnii complex</taxon>
    </lineage>
</organism>
<proteinExistence type="predicted"/>
<reference evidence="3" key="1">
    <citation type="submission" date="2023-06" db="EMBL/GenBank/DDBJ databases">
        <title>Survivors Of The Sea: Transcriptome response of Skeletonema marinoi to long-term dormancy.</title>
        <authorList>
            <person name="Pinder M.I.M."/>
            <person name="Kourtchenko O."/>
            <person name="Robertson E.K."/>
            <person name="Larsson T."/>
            <person name="Maumus F."/>
            <person name="Osuna-Cruz C.M."/>
            <person name="Vancaester E."/>
            <person name="Stenow R."/>
            <person name="Vandepoele K."/>
            <person name="Ploug H."/>
            <person name="Bruchert V."/>
            <person name="Godhe A."/>
            <person name="Topel M."/>
        </authorList>
    </citation>
    <scope>NUCLEOTIDE SEQUENCE</scope>
    <source>
        <strain evidence="3">R05AC</strain>
    </source>
</reference>